<organism evidence="3 4">
    <name type="scientific">Rhodopseudomonas julia</name>
    <dbReference type="NCBI Taxonomy" id="200617"/>
    <lineage>
        <taxon>Bacteria</taxon>
        <taxon>Pseudomonadati</taxon>
        <taxon>Pseudomonadota</taxon>
        <taxon>Alphaproteobacteria</taxon>
        <taxon>Hyphomicrobiales</taxon>
        <taxon>Nitrobacteraceae</taxon>
        <taxon>Rhodopseudomonas</taxon>
    </lineage>
</organism>
<evidence type="ECO:0000313" key="3">
    <source>
        <dbReference type="EMBL" id="MDQ0325799.1"/>
    </source>
</evidence>
<proteinExistence type="inferred from homology"/>
<reference evidence="3 4" key="1">
    <citation type="submission" date="2023-07" db="EMBL/GenBank/DDBJ databases">
        <title>Genomic Encyclopedia of Type Strains, Phase IV (KMG-IV): sequencing the most valuable type-strain genomes for metagenomic binning, comparative biology and taxonomic classification.</title>
        <authorList>
            <person name="Goeker M."/>
        </authorList>
    </citation>
    <scope>NUCLEOTIDE SEQUENCE [LARGE SCALE GENOMIC DNA]</scope>
    <source>
        <strain evidence="3 4">DSM 11549</strain>
    </source>
</reference>
<dbReference type="CDD" id="cd00291">
    <property type="entry name" value="SirA_YedF_YeeD"/>
    <property type="match status" value="1"/>
</dbReference>
<protein>
    <submittedName>
        <fullName evidence="3">tRNA 2-thiouridine synthesizing protein A</fullName>
        <ecNumber evidence="3">2.8.1.-</ecNumber>
    </submittedName>
</protein>
<sequence length="85" mass="9300">MLAIHSADEEDNCHVIDVRGLKCPLPVLKTAKEIASLPPGIRVVVLATDPMAAIDIPHLCNERGHRFLGRRDDEGVSRYEIETGG</sequence>
<dbReference type="Proteomes" id="UP001230253">
    <property type="component" value="Unassembled WGS sequence"/>
</dbReference>
<dbReference type="GO" id="GO:0016740">
    <property type="term" value="F:transferase activity"/>
    <property type="evidence" value="ECO:0007669"/>
    <property type="project" value="UniProtKB-KW"/>
</dbReference>
<dbReference type="InterPro" id="IPR036868">
    <property type="entry name" value="TusA-like_sf"/>
</dbReference>
<dbReference type="Gene3D" id="3.30.110.40">
    <property type="entry name" value="TusA-like domain"/>
    <property type="match status" value="1"/>
</dbReference>
<dbReference type="PROSITE" id="PS01148">
    <property type="entry name" value="UPF0033"/>
    <property type="match status" value="1"/>
</dbReference>
<dbReference type="InterPro" id="IPR001455">
    <property type="entry name" value="TusA-like"/>
</dbReference>
<name>A0ABU0C5J8_9BRAD</name>
<evidence type="ECO:0000256" key="1">
    <source>
        <dbReference type="ARBA" id="ARBA00008984"/>
    </source>
</evidence>
<evidence type="ECO:0000259" key="2">
    <source>
        <dbReference type="PROSITE" id="PS01148"/>
    </source>
</evidence>
<dbReference type="EC" id="2.8.1.-" evidence="3"/>
<dbReference type="EMBL" id="JAUSUK010000001">
    <property type="protein sequence ID" value="MDQ0325799.1"/>
    <property type="molecule type" value="Genomic_DNA"/>
</dbReference>
<gene>
    <name evidence="3" type="ORF">J2R99_001648</name>
</gene>
<dbReference type="PANTHER" id="PTHR33279">
    <property type="entry name" value="SULFUR CARRIER PROTEIN YEDF-RELATED"/>
    <property type="match status" value="1"/>
</dbReference>
<feature type="domain" description="UPF0033" evidence="2">
    <location>
        <begin position="16"/>
        <end position="40"/>
    </location>
</feature>
<dbReference type="Pfam" id="PF01206">
    <property type="entry name" value="TusA"/>
    <property type="match status" value="1"/>
</dbReference>
<evidence type="ECO:0000313" key="4">
    <source>
        <dbReference type="Proteomes" id="UP001230253"/>
    </source>
</evidence>
<keyword evidence="4" id="KW-1185">Reference proteome</keyword>
<accession>A0ABU0C5J8</accession>
<comment type="similarity">
    <text evidence="1">Belongs to the sulfur carrier protein TusA family.</text>
</comment>
<dbReference type="SUPFAM" id="SSF64307">
    <property type="entry name" value="SirA-like"/>
    <property type="match status" value="1"/>
</dbReference>
<keyword evidence="3" id="KW-0808">Transferase</keyword>
<dbReference type="RefSeq" id="WP_307153957.1">
    <property type="nucleotide sequence ID" value="NZ_JAUSUK010000001.1"/>
</dbReference>
<comment type="caution">
    <text evidence="3">The sequence shown here is derived from an EMBL/GenBank/DDBJ whole genome shotgun (WGS) entry which is preliminary data.</text>
</comment>
<dbReference type="PANTHER" id="PTHR33279:SF6">
    <property type="entry name" value="SULFUR CARRIER PROTEIN YEDF-RELATED"/>
    <property type="match status" value="1"/>
</dbReference>